<keyword evidence="2 4" id="KW-0863">Zinc-finger</keyword>
<dbReference type="GO" id="GO:0031624">
    <property type="term" value="F:ubiquitin conjugating enzyme binding"/>
    <property type="evidence" value="ECO:0007669"/>
    <property type="project" value="TreeGrafter"/>
</dbReference>
<dbReference type="InterPro" id="IPR013010">
    <property type="entry name" value="Znf_SIAH"/>
</dbReference>
<proteinExistence type="predicted"/>
<name>A0A9N9TMP2_PHYSR</name>
<dbReference type="Proteomes" id="UP001153712">
    <property type="component" value="Chromosome 4"/>
</dbReference>
<accession>A0A9N9TMP2</accession>
<dbReference type="Gene3D" id="3.30.40.10">
    <property type="entry name" value="Zinc/RING finger domain, C3HC4 (zinc finger)"/>
    <property type="match status" value="1"/>
</dbReference>
<reference evidence="6" key="1">
    <citation type="submission" date="2022-01" db="EMBL/GenBank/DDBJ databases">
        <authorList>
            <person name="King R."/>
        </authorList>
    </citation>
    <scope>NUCLEOTIDE SEQUENCE</scope>
</reference>
<keyword evidence="1" id="KW-0479">Metal-binding</keyword>
<dbReference type="GO" id="GO:0043161">
    <property type="term" value="P:proteasome-mediated ubiquitin-dependent protein catabolic process"/>
    <property type="evidence" value="ECO:0007669"/>
    <property type="project" value="TreeGrafter"/>
</dbReference>
<feature type="domain" description="SIAH-type" evidence="5">
    <location>
        <begin position="273"/>
        <end position="331"/>
    </location>
</feature>
<evidence type="ECO:0000256" key="4">
    <source>
        <dbReference type="PROSITE-ProRule" id="PRU00455"/>
    </source>
</evidence>
<dbReference type="EMBL" id="OU900097">
    <property type="protein sequence ID" value="CAG9861085.1"/>
    <property type="molecule type" value="Genomic_DNA"/>
</dbReference>
<sequence length="434" mass="49849">MLVYLCPSDKKYTCSWEGPAEDILRHFEEEHDELLHFNDTFGIDLLTPSENRLMFIDEEIYLTQITVADNKLEIKLRYLGPQTIAKKITYNILLRFCSGLNQSLNITAIENGSIIVDLCGIPSEINYVSCTLNINKDRLQETEDIFGEYVNNHEVSIQHSVPDVSRKYSLREHSSTIVVKTTESSLTRSKTISLEEIKRRHLKRAKSTVSLGAITEDVNDSNCTDCGITLSPPIFLCPCGHSFCSGCQNSVCRLCLEKVTFERNYHLEEKFNKFLVPCKYKKNGCPEKLIYSELANHIKTCTFCDYTCPVAGCFFEGQYKHTVKHLKIIHGATKMLDSSFIVVFQNIPEAFLVNEEKGIFHCIARYLEDSVVWEAQFCGPKERVFFCELKFKEGKLKQPLFLNRNENFYSTEMTFQELKKMKIKAKNAILTITC</sequence>
<dbReference type="GO" id="GO:0061630">
    <property type="term" value="F:ubiquitin protein ligase activity"/>
    <property type="evidence" value="ECO:0007669"/>
    <property type="project" value="TreeGrafter"/>
</dbReference>
<dbReference type="GO" id="GO:0008270">
    <property type="term" value="F:zinc ion binding"/>
    <property type="evidence" value="ECO:0007669"/>
    <property type="project" value="UniProtKB-KW"/>
</dbReference>
<dbReference type="AlphaFoldDB" id="A0A9N9TMP2"/>
<dbReference type="GO" id="GO:0005737">
    <property type="term" value="C:cytoplasm"/>
    <property type="evidence" value="ECO:0007669"/>
    <property type="project" value="TreeGrafter"/>
</dbReference>
<dbReference type="PROSITE" id="PS51081">
    <property type="entry name" value="ZF_SIAH"/>
    <property type="match status" value="1"/>
</dbReference>
<evidence type="ECO:0000256" key="1">
    <source>
        <dbReference type="ARBA" id="ARBA00022723"/>
    </source>
</evidence>
<dbReference type="SUPFAM" id="SSF49599">
    <property type="entry name" value="TRAF domain-like"/>
    <property type="match status" value="1"/>
</dbReference>
<evidence type="ECO:0000259" key="5">
    <source>
        <dbReference type="PROSITE" id="PS51081"/>
    </source>
</evidence>
<dbReference type="OrthoDB" id="4788989at2759"/>
<dbReference type="Pfam" id="PF21361">
    <property type="entry name" value="Sina_ZnF"/>
    <property type="match status" value="1"/>
</dbReference>
<keyword evidence="7" id="KW-1185">Reference proteome</keyword>
<keyword evidence="3" id="KW-0862">Zinc</keyword>
<dbReference type="InterPro" id="IPR013083">
    <property type="entry name" value="Znf_RING/FYVE/PHD"/>
</dbReference>
<evidence type="ECO:0000256" key="2">
    <source>
        <dbReference type="ARBA" id="ARBA00022771"/>
    </source>
</evidence>
<dbReference type="PANTHER" id="PTHR45877:SF2">
    <property type="entry name" value="E3 UBIQUITIN-PROTEIN LIGASE SINA-RELATED"/>
    <property type="match status" value="1"/>
</dbReference>
<evidence type="ECO:0000313" key="6">
    <source>
        <dbReference type="EMBL" id="CAG9861085.1"/>
    </source>
</evidence>
<evidence type="ECO:0000313" key="7">
    <source>
        <dbReference type="Proteomes" id="UP001153712"/>
    </source>
</evidence>
<gene>
    <name evidence="6" type="ORF">PHYEVI_LOCUS7428</name>
</gene>
<protein>
    <recommendedName>
        <fullName evidence="5">SIAH-type domain-containing protein</fullName>
    </recommendedName>
</protein>
<dbReference type="PANTHER" id="PTHR45877">
    <property type="entry name" value="E3 UBIQUITIN-PROTEIN LIGASE SIAH2"/>
    <property type="match status" value="1"/>
</dbReference>
<evidence type="ECO:0000256" key="3">
    <source>
        <dbReference type="ARBA" id="ARBA00022833"/>
    </source>
</evidence>
<dbReference type="InterPro" id="IPR004162">
    <property type="entry name" value="SINA-like_animal"/>
</dbReference>
<organism evidence="6 7">
    <name type="scientific">Phyllotreta striolata</name>
    <name type="common">Striped flea beetle</name>
    <name type="synonym">Crioceris striolata</name>
    <dbReference type="NCBI Taxonomy" id="444603"/>
    <lineage>
        <taxon>Eukaryota</taxon>
        <taxon>Metazoa</taxon>
        <taxon>Ecdysozoa</taxon>
        <taxon>Arthropoda</taxon>
        <taxon>Hexapoda</taxon>
        <taxon>Insecta</taxon>
        <taxon>Pterygota</taxon>
        <taxon>Neoptera</taxon>
        <taxon>Endopterygota</taxon>
        <taxon>Coleoptera</taxon>
        <taxon>Polyphaga</taxon>
        <taxon>Cucujiformia</taxon>
        <taxon>Chrysomeloidea</taxon>
        <taxon>Chrysomelidae</taxon>
        <taxon>Galerucinae</taxon>
        <taxon>Alticini</taxon>
        <taxon>Phyllotreta</taxon>
    </lineage>
</organism>